<comment type="caution">
    <text evidence="3">The sequence shown here is derived from an EMBL/GenBank/DDBJ whole genome shotgun (WGS) entry which is preliminary data.</text>
</comment>
<dbReference type="PANTHER" id="PTHR45713">
    <property type="entry name" value="FTP DOMAIN-CONTAINING PROTEIN"/>
    <property type="match status" value="1"/>
</dbReference>
<organism evidence="3 4">
    <name type="scientific">Cyclotella cryptica</name>
    <dbReference type="NCBI Taxonomy" id="29204"/>
    <lineage>
        <taxon>Eukaryota</taxon>
        <taxon>Sar</taxon>
        <taxon>Stramenopiles</taxon>
        <taxon>Ochrophyta</taxon>
        <taxon>Bacillariophyta</taxon>
        <taxon>Coscinodiscophyceae</taxon>
        <taxon>Thalassiosirophycidae</taxon>
        <taxon>Stephanodiscales</taxon>
        <taxon>Stephanodiscaceae</taxon>
        <taxon>Cyclotella</taxon>
    </lineage>
</organism>
<evidence type="ECO:0000256" key="2">
    <source>
        <dbReference type="SAM" id="SignalP"/>
    </source>
</evidence>
<evidence type="ECO:0000313" key="4">
    <source>
        <dbReference type="Proteomes" id="UP001516023"/>
    </source>
</evidence>
<keyword evidence="4" id="KW-1185">Reference proteome</keyword>
<dbReference type="InterPro" id="IPR051941">
    <property type="entry name" value="BG_Antigen-Binding_Lectin"/>
</dbReference>
<gene>
    <name evidence="3" type="ORF">HJC23_013805</name>
</gene>
<reference evidence="3 4" key="1">
    <citation type="journal article" date="2020" name="G3 (Bethesda)">
        <title>Improved Reference Genome for Cyclotella cryptica CCMP332, a Model for Cell Wall Morphogenesis, Salinity Adaptation, and Lipid Production in Diatoms (Bacillariophyta).</title>
        <authorList>
            <person name="Roberts W.R."/>
            <person name="Downey K.M."/>
            <person name="Ruck E.C."/>
            <person name="Traller J.C."/>
            <person name="Alverson A.J."/>
        </authorList>
    </citation>
    <scope>NUCLEOTIDE SEQUENCE [LARGE SCALE GENOMIC DNA]</scope>
    <source>
        <strain evidence="3 4">CCMP332</strain>
    </source>
</reference>
<keyword evidence="2" id="KW-0732">Signal</keyword>
<sequence>MRKYLRRSLPLLLSGWTVASSSGKSHPRSLEETTASTSSFYPPDPCLSNDTFQLVLDGRCTYDALRNAIADKLSRLSSPCDFSDPNFELVSLFSPEWNETDARSAVEELCTNAIMEKLGPRGSFDFDLFSGMDHEFNKAFFDGQSAWNDGGAKWNGKSVAEPQALVSNGEASPEFHGRSKTILSVKNRHATTRQMTWPDNYENFAQCDLNAAMCCWVDHDPAQEVHFQKNTDICYVDNTRAPSSNHIDAGVALYGGINGLETAFCHGFAWEEGSLDDVFKGNLLFLSEIYENMHNHGLSNNVPGAPMCGCIEKMPVVTRADCSMLEYNGKFLFKHSPYNNSITARGKVTIDTVECNGLYGEPNDLRSYYTNLFLQGKVDEIQKSYFDEIIVGDYFCPFAIASFLNDLFSNTTESSMHPTLSPTPTTLMPTWNSTTSPSLTSCSPKAKKVKVESTTGEQLQMFEFQVFSSGINIAPGKTAIQSSSYSGFYASLAIDGNLNTFSHTNDDNSWWILDLEGMVSIDSISIANRFCGSPSDSNGCLCRLSYASVQLLNHQDAVVAEGYIGDTCGELQLSWDLSSSEFCGTEMPSISPTEKPVTESPTKAPTSAPSGSPTNDPTLSPSWNPTKSPSAPPTFHPSLSPVSDPTSSPNASPTLSPILNPTASPSDSPSYSPTLSPVSNPTLSPIVSPTLSPASNPSSSPSASPTYSPTLSPVLNPTTSPSDSPTLSPLSNPTSSPSASPTYSPTLSPILNPTTSPSASPTLSPESNPTSSPSASPTYSPTLSPVSALTYAPTIQCSPKATKVKLSSTTGEQLQMFEFQVFSSGVNIALGRNAIQSSNYSGFHANRAIDNDLTTFSHTNDTSSWWEVDLEEMVYIDSITIANRFCGSPSDPNGCLCRLSYASVQLLNHQDAVVADGYIGDTCGELQLRWGLSSNEFCGTEMPSISPTEKPVTESPTKAPTSAPSGSPTNDPTLSPSWNPTKSPSAPPTFHPSLSPVSDPTSSPNASPTLSPILNPTASPSDSPSYSPTLSPVSNPTLSPIVSPTLSPASNPSSSPSASPTYSPTLSPVLNPTTSPSDSPTLSPLSNPTSSPSASPTYSPTLSPILNPTTSPSDSPTLSPVSNPTSSPSASPTYSRTLSPVSALTYSPTIRCFPNATKVKLSSTTGEQLQMFEFQVFSSGVNIALGKNASQSSNYNGFLATRAIDNDLTTFSHTNDNNSWWEVDLEGLSSLETVSIANRWCSNPSDPNGCLCRLTSASVELLDDLDTVIVQHFLGDTCSKLQVNIDLSSIKFCADSP</sequence>
<proteinExistence type="predicted"/>
<feature type="compositionally biased region" description="Low complexity" evidence="1">
    <location>
        <begin position="1043"/>
        <end position="1136"/>
    </location>
</feature>
<evidence type="ECO:0000256" key="1">
    <source>
        <dbReference type="SAM" id="MobiDB-lite"/>
    </source>
</evidence>
<name>A0ABD3NQ81_9STRA</name>
<dbReference type="PANTHER" id="PTHR45713:SF6">
    <property type="entry name" value="F5_8 TYPE C DOMAIN-CONTAINING PROTEIN"/>
    <property type="match status" value="1"/>
</dbReference>
<feature type="compositionally biased region" description="Polar residues" evidence="1">
    <location>
        <begin position="640"/>
        <end position="687"/>
    </location>
</feature>
<dbReference type="EMBL" id="JABMIG020000441">
    <property type="protein sequence ID" value="KAL3778345.1"/>
    <property type="molecule type" value="Genomic_DNA"/>
</dbReference>
<feature type="compositionally biased region" description="Polar residues" evidence="1">
    <location>
        <begin position="599"/>
        <end position="629"/>
    </location>
</feature>
<dbReference type="Gene3D" id="2.60.120.260">
    <property type="entry name" value="Galactose-binding domain-like"/>
    <property type="match status" value="3"/>
</dbReference>
<dbReference type="Proteomes" id="UP001516023">
    <property type="component" value="Unassembled WGS sequence"/>
</dbReference>
<feature type="region of interest" description="Disordered" evidence="1">
    <location>
        <begin position="18"/>
        <end position="38"/>
    </location>
</feature>
<feature type="chain" id="PRO_5044829201" description="F5/8 type C domain-containing protein" evidence="2">
    <location>
        <begin position="24"/>
        <end position="1297"/>
    </location>
</feature>
<evidence type="ECO:0008006" key="5">
    <source>
        <dbReference type="Google" id="ProtNLM"/>
    </source>
</evidence>
<dbReference type="Pfam" id="PF22633">
    <property type="entry name" value="F5_F8_type_C_2"/>
    <property type="match status" value="1"/>
</dbReference>
<dbReference type="SUPFAM" id="SSF49785">
    <property type="entry name" value="Galactose-binding domain-like"/>
    <property type="match status" value="3"/>
</dbReference>
<protein>
    <recommendedName>
        <fullName evidence="5">F5/8 type C domain-containing protein</fullName>
    </recommendedName>
</protein>
<feature type="region of interest" description="Disordered" evidence="1">
    <location>
        <begin position="584"/>
        <end position="783"/>
    </location>
</feature>
<feature type="region of interest" description="Disordered" evidence="1">
    <location>
        <begin position="941"/>
        <end position="1136"/>
    </location>
</feature>
<feature type="compositionally biased region" description="Polar residues" evidence="1">
    <location>
        <begin position="954"/>
        <end position="984"/>
    </location>
</feature>
<feature type="signal peptide" evidence="2">
    <location>
        <begin position="1"/>
        <end position="23"/>
    </location>
</feature>
<feature type="compositionally biased region" description="Low complexity" evidence="1">
    <location>
        <begin position="688"/>
        <end position="783"/>
    </location>
</feature>
<dbReference type="InterPro" id="IPR008979">
    <property type="entry name" value="Galactose-bd-like_sf"/>
</dbReference>
<accession>A0ABD3NQ81</accession>
<evidence type="ECO:0000313" key="3">
    <source>
        <dbReference type="EMBL" id="KAL3778345.1"/>
    </source>
</evidence>
<feature type="compositionally biased region" description="Polar residues" evidence="1">
    <location>
        <begin position="995"/>
        <end position="1042"/>
    </location>
</feature>